<evidence type="ECO:0000313" key="1">
    <source>
        <dbReference type="EMBL" id="CDC46164.1"/>
    </source>
</evidence>
<protein>
    <submittedName>
        <fullName evidence="1">Uncharacterized protein</fullName>
    </submittedName>
</protein>
<organism evidence="1 2">
    <name type="scientific">[Eubacterium] siraeum CAG:80</name>
    <dbReference type="NCBI Taxonomy" id="1263080"/>
    <lineage>
        <taxon>Bacteria</taxon>
        <taxon>Bacillati</taxon>
        <taxon>Bacillota</taxon>
        <taxon>Clostridia</taxon>
        <taxon>Eubacteriales</taxon>
        <taxon>Oscillospiraceae</taxon>
        <taxon>Oscillospiraceae incertae sedis</taxon>
    </lineage>
</organism>
<dbReference type="EMBL" id="CBFJ010000108">
    <property type="protein sequence ID" value="CDC46164.1"/>
    <property type="molecule type" value="Genomic_DNA"/>
</dbReference>
<evidence type="ECO:0000313" key="2">
    <source>
        <dbReference type="Proteomes" id="UP000018142"/>
    </source>
</evidence>
<dbReference type="Proteomes" id="UP000018142">
    <property type="component" value="Unassembled WGS sequence"/>
</dbReference>
<name>R6RLH6_9FIRM</name>
<reference evidence="1" key="1">
    <citation type="submission" date="2012-11" db="EMBL/GenBank/DDBJ databases">
        <title>Dependencies among metagenomic species, viruses, plasmids and units of genetic variation.</title>
        <authorList>
            <person name="Nielsen H.B."/>
            <person name="Almeida M."/>
            <person name="Juncker A.S."/>
            <person name="Rasmussen S."/>
            <person name="Li J."/>
            <person name="Sunagawa S."/>
            <person name="Plichta D."/>
            <person name="Gautier L."/>
            <person name="Le Chatelier E."/>
            <person name="Peletier E."/>
            <person name="Bonde I."/>
            <person name="Nielsen T."/>
            <person name="Manichanh C."/>
            <person name="Arumugam M."/>
            <person name="Batto J."/>
            <person name="Santos M.B.Q.D."/>
            <person name="Blom N."/>
            <person name="Borruel N."/>
            <person name="Burgdorf K.S."/>
            <person name="Boumezbeur F."/>
            <person name="Casellas F."/>
            <person name="Dore J."/>
            <person name="Guarner F."/>
            <person name="Hansen T."/>
            <person name="Hildebrand F."/>
            <person name="Kaas R.S."/>
            <person name="Kennedy S."/>
            <person name="Kristiansen K."/>
            <person name="Kultima J.R."/>
            <person name="Leonard P."/>
            <person name="Levenez F."/>
            <person name="Lund O."/>
            <person name="Moumen B."/>
            <person name="Le Paslier D."/>
            <person name="Pons N."/>
            <person name="Pedersen O."/>
            <person name="Prifti E."/>
            <person name="Qin J."/>
            <person name="Raes J."/>
            <person name="Tap J."/>
            <person name="Tims S."/>
            <person name="Ussery D.W."/>
            <person name="Yamada T."/>
            <person name="MetaHit consortium"/>
            <person name="Renault P."/>
            <person name="Sicheritz-Ponten T."/>
            <person name="Bork P."/>
            <person name="Wang J."/>
            <person name="Brunak S."/>
            <person name="Ehrlich S.D."/>
        </authorList>
    </citation>
    <scope>NUCLEOTIDE SEQUENCE [LARGE SCALE GENOMIC DNA]</scope>
</reference>
<proteinExistence type="predicted"/>
<sequence length="406" mass="47492">MSLYGHTNINIDSLKRWANALSIDNITEVDYGGEPVFFDEITKKILNSQLQVFTALINQLKPGDDWRNCQGFISAIFYNTFIRVNNNSIRIGDYYECFIIPSDMHTYKKIIKGFDYTSIGAIHIYDGEKVIATIGEKSDLIWETFYDYFINENEDGSIDHTYVNHEQVLSIQLFDVEYKTIEELVLLMNEILLRVSMEYDMNFKIYSVDPVFKLIGDDSIHKMQYKPTGYEQVPMLYLNNAINSQDERLAYLSYYQVIEYFFVRLQNYYFLNELSQIDTQNVNHNELRKVLSRYKKISSEREALRLVLIKSVDIPQFKSWIVSDQKRQDTYCNSNVLKIDILEKDKKIISDLTERVYSYRCSIAHAKGDVDEYIAIPSLSNQKIADELPLLKYLAFAVIESCSETQ</sequence>
<accession>R6RLH6</accession>
<comment type="caution">
    <text evidence="1">The sequence shown here is derived from an EMBL/GenBank/DDBJ whole genome shotgun (WGS) entry which is preliminary data.</text>
</comment>
<gene>
    <name evidence="1" type="ORF">BN788_01890</name>
</gene>
<dbReference type="AlphaFoldDB" id="R6RLH6"/>